<dbReference type="EMBL" id="ASPP01000793">
    <property type="protein sequence ID" value="ETO36315.1"/>
    <property type="molecule type" value="Genomic_DNA"/>
</dbReference>
<dbReference type="Proteomes" id="UP000023152">
    <property type="component" value="Unassembled WGS sequence"/>
</dbReference>
<name>X6PCR4_RETFI</name>
<feature type="non-terminal residue" evidence="1">
    <location>
        <position position="1"/>
    </location>
</feature>
<dbReference type="AlphaFoldDB" id="X6PCR4"/>
<gene>
    <name evidence="1" type="ORF">RFI_00747</name>
</gene>
<reference evidence="1 2" key="1">
    <citation type="journal article" date="2013" name="Curr. Biol.">
        <title>The Genome of the Foraminiferan Reticulomyxa filosa.</title>
        <authorList>
            <person name="Glockner G."/>
            <person name="Hulsmann N."/>
            <person name="Schleicher M."/>
            <person name="Noegel A.A."/>
            <person name="Eichinger L."/>
            <person name="Gallinger C."/>
            <person name="Pawlowski J."/>
            <person name="Sierra R."/>
            <person name="Euteneuer U."/>
            <person name="Pillet L."/>
            <person name="Moustafa A."/>
            <person name="Platzer M."/>
            <person name="Groth M."/>
            <person name="Szafranski K."/>
            <person name="Schliwa M."/>
        </authorList>
    </citation>
    <scope>NUCLEOTIDE SEQUENCE [LARGE SCALE GENOMIC DNA]</scope>
</reference>
<organism evidence="1 2">
    <name type="scientific">Reticulomyxa filosa</name>
    <dbReference type="NCBI Taxonomy" id="46433"/>
    <lineage>
        <taxon>Eukaryota</taxon>
        <taxon>Sar</taxon>
        <taxon>Rhizaria</taxon>
        <taxon>Retaria</taxon>
        <taxon>Foraminifera</taxon>
        <taxon>Monothalamids</taxon>
        <taxon>Reticulomyxidae</taxon>
        <taxon>Reticulomyxa</taxon>
    </lineage>
</organism>
<comment type="caution">
    <text evidence="1">The sequence shown here is derived from an EMBL/GenBank/DDBJ whole genome shotgun (WGS) entry which is preliminary data.</text>
</comment>
<evidence type="ECO:0000313" key="1">
    <source>
        <dbReference type="EMBL" id="ETO36315.1"/>
    </source>
</evidence>
<keyword evidence="2" id="KW-1185">Reference proteome</keyword>
<evidence type="ECO:0000313" key="2">
    <source>
        <dbReference type="Proteomes" id="UP000023152"/>
    </source>
</evidence>
<protein>
    <submittedName>
        <fullName evidence="1">Uncharacterized protein</fullName>
    </submittedName>
</protein>
<sequence length="186" mass="22390">GCILHFHPSMRRANLIDSCDVSWISPFKHEREILFARSKTHINHDEKTHKEKYAWNAKVESEDEYTQMILLTWTRYDQHIQQTMQISAMQNHSIDLNLIYVAHCWCRKDTNETIQLLFEFNTWKFQENNKQKYKNRTNEFLERPCNHNINLFCMFLVEKNKSQEIVEFTTAIAYNGLPFAEKDKKI</sequence>
<proteinExistence type="predicted"/>
<accession>X6PCR4</accession>